<protein>
    <recommendedName>
        <fullName evidence="1">Molybdopterin molybdenumtransferase</fullName>
        <ecNumber evidence="1">2.10.1.1</ecNumber>
    </recommendedName>
</protein>
<dbReference type="Gene3D" id="3.40.980.10">
    <property type="entry name" value="MoaB/Mog-like domain"/>
    <property type="match status" value="1"/>
</dbReference>
<keyword evidence="1" id="KW-0500">Molybdenum</keyword>
<dbReference type="UniPathway" id="UPA00344"/>
<feature type="domain" description="MoeA N-terminal and linker" evidence="2">
    <location>
        <begin position="3"/>
        <end position="166"/>
    </location>
</feature>
<dbReference type="GO" id="GO:0005829">
    <property type="term" value="C:cytosol"/>
    <property type="evidence" value="ECO:0007669"/>
    <property type="project" value="TreeGrafter"/>
</dbReference>
<dbReference type="GO" id="GO:0061599">
    <property type="term" value="F:molybdopterin molybdotransferase activity"/>
    <property type="evidence" value="ECO:0007669"/>
    <property type="project" value="UniProtKB-UniRule"/>
</dbReference>
<keyword evidence="1" id="KW-0501">Molybdenum cofactor biosynthesis</keyword>
<evidence type="ECO:0000313" key="4">
    <source>
        <dbReference type="Proteomes" id="UP000285138"/>
    </source>
</evidence>
<evidence type="ECO:0000256" key="1">
    <source>
        <dbReference type="RuleBase" id="RU365090"/>
    </source>
</evidence>
<dbReference type="InterPro" id="IPR036425">
    <property type="entry name" value="MoaB/Mog-like_dom_sf"/>
</dbReference>
<comment type="similarity">
    <text evidence="1">Belongs to the MoeA family.</text>
</comment>
<organism evidence="3 4">
    <name type="scientific">Candidatus Syntrophonatronum acetioxidans</name>
    <dbReference type="NCBI Taxonomy" id="1795816"/>
    <lineage>
        <taxon>Bacteria</taxon>
        <taxon>Bacillati</taxon>
        <taxon>Bacillota</taxon>
        <taxon>Clostridia</taxon>
        <taxon>Eubacteriales</taxon>
        <taxon>Syntrophomonadaceae</taxon>
        <taxon>Candidatus Syntrophonatronum</taxon>
    </lineage>
</organism>
<proteinExistence type="inferred from homology"/>
<dbReference type="EC" id="2.10.1.1" evidence="1"/>
<dbReference type="EMBL" id="QZAA01000028">
    <property type="protein sequence ID" value="RQD78292.1"/>
    <property type="molecule type" value="Genomic_DNA"/>
</dbReference>
<comment type="catalytic activity">
    <reaction evidence="1">
        <text>adenylyl-molybdopterin + molybdate = Mo-molybdopterin + AMP + H(+)</text>
        <dbReference type="Rhea" id="RHEA:35047"/>
        <dbReference type="ChEBI" id="CHEBI:15378"/>
        <dbReference type="ChEBI" id="CHEBI:36264"/>
        <dbReference type="ChEBI" id="CHEBI:62727"/>
        <dbReference type="ChEBI" id="CHEBI:71302"/>
        <dbReference type="ChEBI" id="CHEBI:456215"/>
    </reaction>
</comment>
<evidence type="ECO:0000259" key="2">
    <source>
        <dbReference type="Pfam" id="PF03453"/>
    </source>
</evidence>
<dbReference type="InterPro" id="IPR036135">
    <property type="entry name" value="MoeA_linker/N_sf"/>
</dbReference>
<dbReference type="SUPFAM" id="SSF63882">
    <property type="entry name" value="MoeA N-terminal region -like"/>
    <property type="match status" value="1"/>
</dbReference>
<sequence>MVRVNEALSLILQNSIKTKVVNQDLEESSGRVLAENILADRDYPSFNRSRMDGFALSTSDLKNASPSNPVNLTIKGIIPAGSGEHLELKRGEAYKIMTGAPLPGGADGVVALEDCKWQADKAEFTRQIKAGTNIVFRGEEVKKGELILRKGMPVRSGEMVLLALAGKKKVKLYSPPRVGILVTGEEVVNI</sequence>
<dbReference type="Proteomes" id="UP000285138">
    <property type="component" value="Unassembled WGS sequence"/>
</dbReference>
<accession>A0A424YIS4</accession>
<reference evidence="3 4" key="1">
    <citation type="submission" date="2018-08" db="EMBL/GenBank/DDBJ databases">
        <title>The metabolism and importance of syntrophic acetate oxidation coupled to methane or sulfide production in haloalkaline environments.</title>
        <authorList>
            <person name="Timmers P.H.A."/>
            <person name="Vavourakis C.D."/>
            <person name="Sorokin D.Y."/>
            <person name="Sinninghe Damste J.S."/>
            <person name="Muyzer G."/>
            <person name="Stams A.J.M."/>
            <person name="Plugge C.M."/>
        </authorList>
    </citation>
    <scope>NUCLEOTIDE SEQUENCE [LARGE SCALE GENOMIC DNA]</scope>
    <source>
        <strain evidence="3">MSAO_Bac1</strain>
    </source>
</reference>
<dbReference type="Gene3D" id="3.90.105.10">
    <property type="entry name" value="Molybdopterin biosynthesis moea protein, domain 2"/>
    <property type="match status" value="1"/>
</dbReference>
<comment type="cofactor">
    <cofactor evidence="1">
        <name>Mg(2+)</name>
        <dbReference type="ChEBI" id="CHEBI:18420"/>
    </cofactor>
</comment>
<dbReference type="Pfam" id="PF03453">
    <property type="entry name" value="MoeA_N"/>
    <property type="match status" value="1"/>
</dbReference>
<dbReference type="InterPro" id="IPR038987">
    <property type="entry name" value="MoeA-like"/>
</dbReference>
<gene>
    <name evidence="3" type="ORF">D5R97_00685</name>
</gene>
<feature type="non-terminal residue" evidence="3">
    <location>
        <position position="190"/>
    </location>
</feature>
<evidence type="ECO:0000313" key="3">
    <source>
        <dbReference type="EMBL" id="RQD78292.1"/>
    </source>
</evidence>
<comment type="function">
    <text evidence="1">Catalyzes the insertion of molybdate into adenylated molybdopterin with the concomitant release of AMP.</text>
</comment>
<keyword evidence="1" id="KW-0479">Metal-binding</keyword>
<comment type="caution">
    <text evidence="3">The sequence shown here is derived from an EMBL/GenBank/DDBJ whole genome shotgun (WGS) entry which is preliminary data.</text>
</comment>
<dbReference type="AlphaFoldDB" id="A0A424YIS4"/>
<dbReference type="PANTHER" id="PTHR10192:SF5">
    <property type="entry name" value="GEPHYRIN"/>
    <property type="match status" value="1"/>
</dbReference>
<keyword evidence="1" id="KW-0460">Magnesium</keyword>
<dbReference type="Gene3D" id="2.170.190.11">
    <property type="entry name" value="Molybdopterin biosynthesis moea protein, domain 3"/>
    <property type="match status" value="1"/>
</dbReference>
<dbReference type="GO" id="GO:0046872">
    <property type="term" value="F:metal ion binding"/>
    <property type="evidence" value="ECO:0007669"/>
    <property type="project" value="UniProtKB-UniRule"/>
</dbReference>
<dbReference type="GO" id="GO:0006777">
    <property type="term" value="P:Mo-molybdopterin cofactor biosynthetic process"/>
    <property type="evidence" value="ECO:0007669"/>
    <property type="project" value="UniProtKB-UniRule"/>
</dbReference>
<name>A0A424YIS4_9FIRM</name>
<dbReference type="InterPro" id="IPR005110">
    <property type="entry name" value="MoeA_linker/N"/>
</dbReference>
<comment type="pathway">
    <text evidence="1">Cofactor biosynthesis; molybdopterin biosynthesis.</text>
</comment>
<keyword evidence="1 3" id="KW-0808">Transferase</keyword>
<dbReference type="PANTHER" id="PTHR10192">
    <property type="entry name" value="MOLYBDOPTERIN BIOSYNTHESIS PROTEIN"/>
    <property type="match status" value="1"/>
</dbReference>